<feature type="compositionally biased region" description="Polar residues" evidence="6">
    <location>
        <begin position="441"/>
        <end position="451"/>
    </location>
</feature>
<dbReference type="PANTHER" id="PTHR31072:SF273">
    <property type="entry name" value="TRANSCRIPTION FACTOR TCP4"/>
    <property type="match status" value="1"/>
</dbReference>
<feature type="compositionally biased region" description="Low complexity" evidence="6">
    <location>
        <begin position="170"/>
        <end position="179"/>
    </location>
</feature>
<organism evidence="8 9">
    <name type="scientific">Camelina sativa</name>
    <name type="common">False flax</name>
    <name type="synonym">Myagrum sativum</name>
    <dbReference type="NCBI Taxonomy" id="90675"/>
    <lineage>
        <taxon>Eukaryota</taxon>
        <taxon>Viridiplantae</taxon>
        <taxon>Streptophyta</taxon>
        <taxon>Embryophyta</taxon>
        <taxon>Tracheophyta</taxon>
        <taxon>Spermatophyta</taxon>
        <taxon>Magnoliopsida</taxon>
        <taxon>eudicotyledons</taxon>
        <taxon>Gunneridae</taxon>
        <taxon>Pentapetalae</taxon>
        <taxon>rosids</taxon>
        <taxon>malvids</taxon>
        <taxon>Brassicales</taxon>
        <taxon>Brassicaceae</taxon>
        <taxon>Camelineae</taxon>
        <taxon>Camelina</taxon>
    </lineage>
</organism>
<dbReference type="Proteomes" id="UP000694864">
    <property type="component" value="Chromosome 19"/>
</dbReference>
<reference evidence="8" key="1">
    <citation type="journal article" date="2014" name="Nat. Commun.">
        <title>The emerging biofuel crop Camelina sativa retains a highly undifferentiated hexaploid genome structure.</title>
        <authorList>
            <person name="Kagale S."/>
            <person name="Koh C."/>
            <person name="Nixon J."/>
            <person name="Bollina V."/>
            <person name="Clarke W.E."/>
            <person name="Tuteja R."/>
            <person name="Spillane C."/>
            <person name="Robinson S.J."/>
            <person name="Links M.G."/>
            <person name="Clarke C."/>
            <person name="Higgins E.E."/>
            <person name="Huebert T."/>
            <person name="Sharpe A.G."/>
            <person name="Parkin I.A."/>
        </authorList>
    </citation>
    <scope>NUCLEOTIDE SEQUENCE [LARGE SCALE GENOMIC DNA]</scope>
    <source>
        <strain evidence="8">cv. DH55</strain>
    </source>
</reference>
<proteinExistence type="predicted"/>
<evidence type="ECO:0000313" key="8">
    <source>
        <dbReference type="Proteomes" id="UP000694864"/>
    </source>
</evidence>
<dbReference type="GeneID" id="104765321"/>
<evidence type="ECO:0000256" key="3">
    <source>
        <dbReference type="ARBA" id="ARBA00023125"/>
    </source>
</evidence>
<reference evidence="9" key="2">
    <citation type="submission" date="2025-08" db="UniProtKB">
        <authorList>
            <consortium name="RefSeq"/>
        </authorList>
    </citation>
    <scope>IDENTIFICATION</scope>
    <source>
        <tissue evidence="9">Leaf</tissue>
    </source>
</reference>
<dbReference type="RefSeq" id="XP_010487316.1">
    <property type="nucleotide sequence ID" value="XM_010489014.2"/>
</dbReference>
<evidence type="ECO:0000256" key="6">
    <source>
        <dbReference type="SAM" id="MobiDB-lite"/>
    </source>
</evidence>
<sequence length="451" mass="49646">MSDEFLHPPAPPPPRPPSSMRHHRATSDSADGGCGEIVEVQGGHIVRSTGRKDRHSKVCTAKGPRDRRVRLSAHTAIQFYDVQDRLGFDRPSKAVDWLIKKAKTSIDELAELPPWNPADAIRLAAANAKPRRTPAKSQILPSPPPQQQQQQQQQLQFGVGFDGGGTEHPSSNNNENESSFLPPSMDSDSIADTIKSFFPVVGSLTEAPPNHHHQLMHNYHHHQLMHNYHHHHQHPPDLLSRTNSQNQDLRLSLHSFPDGPPSLLHNHNHHHHHTSASASEPVLFYGQSNPLGFDTSNSVSWEQQSSEFGRIQRLVAWNSGGGGGATDTGNGGGFLFAPPPPSSSTTSFQPVFGQSQQLYSQRGPLQSSYSPMIRAWFDPHQHHQSISTDDLNNHHHHLPPPVHQSAIPGIGLASGEFASGIRIPARFQGQEEEQHDGLTHKPSSASSISRH</sequence>
<feature type="region of interest" description="Disordered" evidence="6">
    <location>
        <begin position="127"/>
        <end position="186"/>
    </location>
</feature>
<dbReference type="PROSITE" id="PS51369">
    <property type="entry name" value="TCP"/>
    <property type="match status" value="1"/>
</dbReference>
<keyword evidence="8" id="KW-1185">Reference proteome</keyword>
<feature type="compositionally biased region" description="Low complexity" evidence="6">
    <location>
        <begin position="147"/>
        <end position="156"/>
    </location>
</feature>
<name>A0ABM0XKI5_CAMSA</name>
<comment type="subcellular location">
    <subcellularLocation>
        <location evidence="1">Nucleus</location>
    </subcellularLocation>
</comment>
<evidence type="ECO:0000259" key="7">
    <source>
        <dbReference type="PROSITE" id="PS51369"/>
    </source>
</evidence>
<accession>A0ABM0XKI5</accession>
<feature type="region of interest" description="Disordered" evidence="6">
    <location>
        <begin position="430"/>
        <end position="451"/>
    </location>
</feature>
<evidence type="ECO:0000256" key="2">
    <source>
        <dbReference type="ARBA" id="ARBA00023015"/>
    </source>
</evidence>
<evidence type="ECO:0000256" key="5">
    <source>
        <dbReference type="ARBA" id="ARBA00023242"/>
    </source>
</evidence>
<feature type="region of interest" description="Disordered" evidence="6">
    <location>
        <begin position="1"/>
        <end position="35"/>
    </location>
</feature>
<feature type="region of interest" description="Disordered" evidence="6">
    <location>
        <begin position="251"/>
        <end position="276"/>
    </location>
</feature>
<feature type="compositionally biased region" description="Pro residues" evidence="6">
    <location>
        <begin position="8"/>
        <end position="17"/>
    </location>
</feature>
<gene>
    <name evidence="9" type="primary">LOC104765321</name>
</gene>
<keyword evidence="4" id="KW-0804">Transcription</keyword>
<keyword evidence="5" id="KW-0539">Nucleus</keyword>
<feature type="domain" description="TCP" evidence="7">
    <location>
        <begin position="51"/>
        <end position="109"/>
    </location>
</feature>
<dbReference type="Pfam" id="PF03634">
    <property type="entry name" value="TCP"/>
    <property type="match status" value="1"/>
</dbReference>
<dbReference type="InterPro" id="IPR017887">
    <property type="entry name" value="TF_TCP_subgr"/>
</dbReference>
<dbReference type="PANTHER" id="PTHR31072">
    <property type="entry name" value="TRANSCRIPTION FACTOR TCP4-RELATED"/>
    <property type="match status" value="1"/>
</dbReference>
<keyword evidence="3" id="KW-0238">DNA-binding</keyword>
<evidence type="ECO:0000256" key="4">
    <source>
        <dbReference type="ARBA" id="ARBA00023163"/>
    </source>
</evidence>
<dbReference type="InterPro" id="IPR005333">
    <property type="entry name" value="Transcription_factor_TCP"/>
</dbReference>
<evidence type="ECO:0000256" key="1">
    <source>
        <dbReference type="ARBA" id="ARBA00004123"/>
    </source>
</evidence>
<protein>
    <submittedName>
        <fullName evidence="9">Transcription factor TCP4</fullName>
    </submittedName>
</protein>
<keyword evidence="2" id="KW-0805">Transcription regulation</keyword>
<evidence type="ECO:0000313" key="9">
    <source>
        <dbReference type="RefSeq" id="XP_010487316.1"/>
    </source>
</evidence>
<feature type="region of interest" description="Disordered" evidence="6">
    <location>
        <begin position="383"/>
        <end position="409"/>
    </location>
</feature>